<name>A0A0F9WRD1_9MICR</name>
<evidence type="ECO:0000313" key="2">
    <source>
        <dbReference type="Proteomes" id="UP000034350"/>
    </source>
</evidence>
<dbReference type="RefSeq" id="XP_024331215.1">
    <property type="nucleotide sequence ID" value="XM_024474401.1"/>
</dbReference>
<dbReference type="VEuPathDB" id="MicrosporidiaDB:NCER_102184"/>
<dbReference type="EMBL" id="JPQZ01000020">
    <property type="protein sequence ID" value="KKO75473.1"/>
    <property type="molecule type" value="Genomic_DNA"/>
</dbReference>
<evidence type="ECO:0000313" key="1">
    <source>
        <dbReference type="EMBL" id="KKO75473.1"/>
    </source>
</evidence>
<proteinExistence type="predicted"/>
<comment type="caution">
    <text evidence="1">The sequence shown here is derived from an EMBL/GenBank/DDBJ whole genome shotgun (WGS) entry which is preliminary data.</text>
</comment>
<organism evidence="1 2">
    <name type="scientific">Vairimorpha ceranae</name>
    <dbReference type="NCBI Taxonomy" id="40302"/>
    <lineage>
        <taxon>Eukaryota</taxon>
        <taxon>Fungi</taxon>
        <taxon>Fungi incertae sedis</taxon>
        <taxon>Microsporidia</taxon>
        <taxon>Nosematidae</taxon>
        <taxon>Vairimorpha</taxon>
    </lineage>
</organism>
<protein>
    <submittedName>
        <fullName evidence="1">Uncharacterized protein</fullName>
    </submittedName>
</protein>
<dbReference type="Proteomes" id="UP000034350">
    <property type="component" value="Unassembled WGS sequence"/>
</dbReference>
<keyword evidence="2" id="KW-1185">Reference proteome</keyword>
<dbReference type="GeneID" id="36319319"/>
<accession>A0A0F9WRD1</accession>
<sequence>MLAIIINILKIIKASNNLDDELIITNIKEEIISLVDRKMKNKDFVTLENVAKDLYAYLVFNDGSSDKVDIEICHVYEECKVFNDFSWTSGELTVNDPNLLNIFNFFKRYNVERVFLKVVRHSLYTFVGEKYRPGLESLLNQLSEQNGGPKFVYDAVYGYRRYIHHNIRCVNPNCVNFVGHGQGFKRFDFRITSDNRTGYIFTIDLEQLYFFEFLEKKVKLLFNDHWRIVYKFLTNFDLIKSRNFQSLIEKIPRFYFTLEYVKDCGLLSFIVFGHKSVTFYEEAVYTYDVSDKDAFKISFTIYNDLKLLSSYIFSFSYRRIEVEIFTLFSLSTKPLFTNLVKRILYSKISAKKIIFLEALYSLRIITRSEINWTLASIPDLTQKYVFVILDDSYVTKIVESIMNIELKDRTSVNYINFYAILFFELEIYTEECESAKDKTYHLLESYYKLLEIKDVCKGVEDRFKTTVANICNTYYGLAKNLNMLYNIYYENEASFNEYYHLVKKVLDDLLRDKKFLEKFRNKKNF</sequence>
<dbReference type="AlphaFoldDB" id="A0A0F9WRD1"/>
<reference evidence="1 2" key="1">
    <citation type="journal article" date="2015" name="Environ. Microbiol.">
        <title>Genome analyses suggest the presence of polyploidy and recent human-driven expansions in eight global populations of the honeybee pathogen Nosema ceranae.</title>
        <authorList>
            <person name="Pelin A."/>
            <person name="Selman M."/>
            <person name="Aris-Brosou S."/>
            <person name="Farinelli L."/>
            <person name="Corradi N."/>
        </authorList>
    </citation>
    <scope>NUCLEOTIDE SEQUENCE [LARGE SCALE GENOMIC DNA]</scope>
    <source>
        <strain evidence="1 2">PA08 1199</strain>
    </source>
</reference>
<dbReference type="VEuPathDB" id="MicrosporidiaDB:AAJ76_2000040902"/>
<gene>
    <name evidence="1" type="ORF">AAJ76_2000040902</name>
</gene>